<reference evidence="1" key="1">
    <citation type="journal article" date="2020" name="G3 (Bethesda)">
        <title>High-Quality Assemblies for Three Invasive Social Wasps from the &lt;i&gt;Vespula&lt;/i&gt; Genus.</title>
        <authorList>
            <person name="Harrop T.W.R."/>
            <person name="Guhlin J."/>
            <person name="McLaughlin G.M."/>
            <person name="Permina E."/>
            <person name="Stockwell P."/>
            <person name="Gilligan J."/>
            <person name="Le Lec M.F."/>
            <person name="Gruber M.A.M."/>
            <person name="Quinn O."/>
            <person name="Lovegrove M."/>
            <person name="Duncan E.J."/>
            <person name="Remnant E.J."/>
            <person name="Van Eeckhoven J."/>
            <person name="Graham B."/>
            <person name="Knapp R.A."/>
            <person name="Langford K.W."/>
            <person name="Kronenberg Z."/>
            <person name="Press M.O."/>
            <person name="Eacker S.M."/>
            <person name="Wilson-Rankin E.E."/>
            <person name="Purcell J."/>
            <person name="Lester P.J."/>
            <person name="Dearden P.K."/>
        </authorList>
    </citation>
    <scope>NUCLEOTIDE SEQUENCE</scope>
    <source>
        <strain evidence="1">Volc-1</strain>
    </source>
</reference>
<proteinExistence type="predicted"/>
<accession>A0A834NRF6</accession>
<comment type="caution">
    <text evidence="1">The sequence shown here is derived from an EMBL/GenBank/DDBJ whole genome shotgun (WGS) entry which is preliminary data.</text>
</comment>
<keyword evidence="2" id="KW-1185">Reference proteome</keyword>
<sequence length="114" mass="12214">MLLTSSTPRQSPSSRTWISERLKAYTIAIAAATAAGRSLKSPSAQGLSSNCAKKMARTISNSPDENIGKRRCLKRLIRMQVSSSSSSSSMGSAHGVSFVSESNVVDLVRVDFDF</sequence>
<dbReference type="EMBL" id="JACSDY010000010">
    <property type="protein sequence ID" value="KAF7416665.1"/>
    <property type="molecule type" value="Genomic_DNA"/>
</dbReference>
<dbReference type="AlphaFoldDB" id="A0A834NRF6"/>
<name>A0A834NRF6_VESPE</name>
<organism evidence="1 2">
    <name type="scientific">Vespula pensylvanica</name>
    <name type="common">Western yellow jacket</name>
    <name type="synonym">Wasp</name>
    <dbReference type="NCBI Taxonomy" id="30213"/>
    <lineage>
        <taxon>Eukaryota</taxon>
        <taxon>Metazoa</taxon>
        <taxon>Ecdysozoa</taxon>
        <taxon>Arthropoda</taxon>
        <taxon>Hexapoda</taxon>
        <taxon>Insecta</taxon>
        <taxon>Pterygota</taxon>
        <taxon>Neoptera</taxon>
        <taxon>Endopterygota</taxon>
        <taxon>Hymenoptera</taxon>
        <taxon>Apocrita</taxon>
        <taxon>Aculeata</taxon>
        <taxon>Vespoidea</taxon>
        <taxon>Vespidae</taxon>
        <taxon>Vespinae</taxon>
        <taxon>Vespula</taxon>
    </lineage>
</organism>
<dbReference type="Proteomes" id="UP000600918">
    <property type="component" value="Unassembled WGS sequence"/>
</dbReference>
<gene>
    <name evidence="1" type="ORF">H0235_011196</name>
</gene>
<evidence type="ECO:0000313" key="1">
    <source>
        <dbReference type="EMBL" id="KAF7416665.1"/>
    </source>
</evidence>
<evidence type="ECO:0000313" key="2">
    <source>
        <dbReference type="Proteomes" id="UP000600918"/>
    </source>
</evidence>
<protein>
    <submittedName>
        <fullName evidence="1">Uncharacterized protein</fullName>
    </submittedName>
</protein>